<gene>
    <name evidence="2" type="ORF">MAIT1_04615</name>
</gene>
<proteinExistence type="predicted"/>
<accession>A0A1Y2KAM1</accession>
<protein>
    <submittedName>
        <fullName evidence="2">Uncharacterized protein</fullName>
    </submittedName>
</protein>
<dbReference type="Proteomes" id="UP000194003">
    <property type="component" value="Unassembled WGS sequence"/>
</dbReference>
<comment type="caution">
    <text evidence="2">The sequence shown here is derived from an EMBL/GenBank/DDBJ whole genome shotgun (WGS) entry which is preliminary data.</text>
</comment>
<evidence type="ECO:0000256" key="1">
    <source>
        <dbReference type="SAM" id="MobiDB-lite"/>
    </source>
</evidence>
<keyword evidence="3" id="KW-1185">Reference proteome</keyword>
<reference evidence="2 3" key="1">
    <citation type="journal article" date="2016" name="BMC Genomics">
        <title>Combined genomic and structural analyses of a cultured magnetotactic bacterium reveals its niche adaptation to a dynamic environment.</title>
        <authorList>
            <person name="Araujo A.C."/>
            <person name="Morillo V."/>
            <person name="Cypriano J."/>
            <person name="Teixeira L.C."/>
            <person name="Leao P."/>
            <person name="Lyra S."/>
            <person name="Almeida L.G."/>
            <person name="Bazylinski D.A."/>
            <person name="Vasconcellos A.T."/>
            <person name="Abreu F."/>
            <person name="Lins U."/>
        </authorList>
    </citation>
    <scope>NUCLEOTIDE SEQUENCE [LARGE SCALE GENOMIC DNA]</scope>
    <source>
        <strain evidence="2 3">IT-1</strain>
    </source>
</reference>
<dbReference type="EMBL" id="LVJN01000011">
    <property type="protein sequence ID" value="OSM08472.1"/>
    <property type="molecule type" value="Genomic_DNA"/>
</dbReference>
<sequence>MRTTRHHNKALGEKLKAQVACLRFAGGAGEGDPLQLELALTSNVGGSPSALREKLAHFLLSCGVEGATVKVMGPDEAPQQSGGAPESLAQQERRERQEHLDVLRDQAEQDPLITQLRQRFAARIARVEPIE</sequence>
<dbReference type="AlphaFoldDB" id="A0A1Y2KAM1"/>
<feature type="region of interest" description="Disordered" evidence="1">
    <location>
        <begin position="71"/>
        <end position="106"/>
    </location>
</feature>
<evidence type="ECO:0000313" key="2">
    <source>
        <dbReference type="EMBL" id="OSM08472.1"/>
    </source>
</evidence>
<organism evidence="2 3">
    <name type="scientific">Magnetofaba australis IT-1</name>
    <dbReference type="NCBI Taxonomy" id="1434232"/>
    <lineage>
        <taxon>Bacteria</taxon>
        <taxon>Pseudomonadati</taxon>
        <taxon>Pseudomonadota</taxon>
        <taxon>Magnetococcia</taxon>
        <taxon>Magnetococcales</taxon>
        <taxon>Magnetococcaceae</taxon>
        <taxon>Magnetofaba</taxon>
    </lineage>
</organism>
<dbReference type="STRING" id="1434232.MAIT1_04615"/>
<feature type="compositionally biased region" description="Basic and acidic residues" evidence="1">
    <location>
        <begin position="91"/>
        <end position="106"/>
    </location>
</feature>
<name>A0A1Y2KAM1_9PROT</name>
<evidence type="ECO:0000313" key="3">
    <source>
        <dbReference type="Proteomes" id="UP000194003"/>
    </source>
</evidence>